<dbReference type="InterPro" id="IPR036291">
    <property type="entry name" value="NAD(P)-bd_dom_sf"/>
</dbReference>
<evidence type="ECO:0000256" key="1">
    <source>
        <dbReference type="ARBA" id="ARBA00023002"/>
    </source>
</evidence>
<keyword evidence="3" id="KW-1185">Reference proteome</keyword>
<accession>A0A6A6VCI9</accession>
<protein>
    <submittedName>
        <fullName evidence="2">NAD(P)-binding protein</fullName>
    </submittedName>
</protein>
<dbReference type="Gene3D" id="3.40.50.720">
    <property type="entry name" value="NAD(P)-binding Rossmann-like Domain"/>
    <property type="match status" value="1"/>
</dbReference>
<dbReference type="AlphaFoldDB" id="A0A6A6VCI9"/>
<gene>
    <name evidence="2" type="ORF">M011DRAFT_477082</name>
</gene>
<keyword evidence="1" id="KW-0560">Oxidoreductase</keyword>
<dbReference type="GO" id="GO:0016491">
    <property type="term" value="F:oxidoreductase activity"/>
    <property type="evidence" value="ECO:0007669"/>
    <property type="project" value="UniProtKB-KW"/>
</dbReference>
<organism evidence="2 3">
    <name type="scientific">Sporormia fimetaria CBS 119925</name>
    <dbReference type="NCBI Taxonomy" id="1340428"/>
    <lineage>
        <taxon>Eukaryota</taxon>
        <taxon>Fungi</taxon>
        <taxon>Dikarya</taxon>
        <taxon>Ascomycota</taxon>
        <taxon>Pezizomycotina</taxon>
        <taxon>Dothideomycetes</taxon>
        <taxon>Pleosporomycetidae</taxon>
        <taxon>Pleosporales</taxon>
        <taxon>Sporormiaceae</taxon>
        <taxon>Sporormia</taxon>
    </lineage>
</organism>
<dbReference type="InterPro" id="IPR002347">
    <property type="entry name" value="SDR_fam"/>
</dbReference>
<reference evidence="2" key="1">
    <citation type="journal article" date="2020" name="Stud. Mycol.">
        <title>101 Dothideomycetes genomes: a test case for predicting lifestyles and emergence of pathogens.</title>
        <authorList>
            <person name="Haridas S."/>
            <person name="Albert R."/>
            <person name="Binder M."/>
            <person name="Bloem J."/>
            <person name="Labutti K."/>
            <person name="Salamov A."/>
            <person name="Andreopoulos B."/>
            <person name="Baker S."/>
            <person name="Barry K."/>
            <person name="Bills G."/>
            <person name="Bluhm B."/>
            <person name="Cannon C."/>
            <person name="Castanera R."/>
            <person name="Culley D."/>
            <person name="Daum C."/>
            <person name="Ezra D."/>
            <person name="Gonzalez J."/>
            <person name="Henrissat B."/>
            <person name="Kuo A."/>
            <person name="Liang C."/>
            <person name="Lipzen A."/>
            <person name="Lutzoni F."/>
            <person name="Magnuson J."/>
            <person name="Mondo S."/>
            <person name="Nolan M."/>
            <person name="Ohm R."/>
            <person name="Pangilinan J."/>
            <person name="Park H.-J."/>
            <person name="Ramirez L."/>
            <person name="Alfaro M."/>
            <person name="Sun H."/>
            <person name="Tritt A."/>
            <person name="Yoshinaga Y."/>
            <person name="Zwiers L.-H."/>
            <person name="Turgeon B."/>
            <person name="Goodwin S."/>
            <person name="Spatafora J."/>
            <person name="Crous P."/>
            <person name="Grigoriev I."/>
        </authorList>
    </citation>
    <scope>NUCLEOTIDE SEQUENCE</scope>
    <source>
        <strain evidence="2">CBS 119925</strain>
    </source>
</reference>
<dbReference type="Pfam" id="PF00106">
    <property type="entry name" value="adh_short"/>
    <property type="match status" value="1"/>
</dbReference>
<evidence type="ECO:0000313" key="2">
    <source>
        <dbReference type="EMBL" id="KAF2747429.1"/>
    </source>
</evidence>
<dbReference type="EMBL" id="MU006572">
    <property type="protein sequence ID" value="KAF2747429.1"/>
    <property type="molecule type" value="Genomic_DNA"/>
</dbReference>
<dbReference type="OrthoDB" id="542013at2759"/>
<sequence>MSSFPAFLKSQLFYTPRDPLSTDPAFAAGKTIIVTGANTGLGLEATKCFVRGGAQTVIIACRNLSKGEAAKHSIEESENSKGVLQVWELDLSSYASVKAFAKRCETIPRLDSVVLNAGIATGRFQRVEGHEAHIAVNVISTFMLGLLLLPILRRSAATTGSRPFLTIVTSEMHFWTTLPQKKSPNIFAALDQEKGADMMDRYNVSKLLQILVVRHLTRVVIGDRFRYPVVVNCVTPGLCRSELVKDMGLTPVVFKKLLGRTVEMGGRALVNAAGGLVGKESAGEYIADDRISEPSPLVRSEEGAELAKRVWEELVPILERECPGIVAGIAV</sequence>
<dbReference type="PANTHER" id="PTHR43157">
    <property type="entry name" value="PHOSPHATIDYLINOSITOL-GLYCAN BIOSYNTHESIS CLASS F PROTEIN-RELATED"/>
    <property type="match status" value="1"/>
</dbReference>
<proteinExistence type="predicted"/>
<name>A0A6A6VCI9_9PLEO</name>
<dbReference type="PANTHER" id="PTHR43157:SF31">
    <property type="entry name" value="PHOSPHATIDYLINOSITOL-GLYCAN BIOSYNTHESIS CLASS F PROTEIN"/>
    <property type="match status" value="1"/>
</dbReference>
<evidence type="ECO:0000313" key="3">
    <source>
        <dbReference type="Proteomes" id="UP000799440"/>
    </source>
</evidence>
<dbReference type="Proteomes" id="UP000799440">
    <property type="component" value="Unassembled WGS sequence"/>
</dbReference>
<dbReference type="SUPFAM" id="SSF51735">
    <property type="entry name" value="NAD(P)-binding Rossmann-fold domains"/>
    <property type="match status" value="1"/>
</dbReference>
<dbReference type="PRINTS" id="PR00081">
    <property type="entry name" value="GDHRDH"/>
</dbReference>